<gene>
    <name evidence="1" type="ORF">HMI46_06660</name>
</gene>
<name>A0AAP6ZZL2_PAEAL</name>
<dbReference type="Gene3D" id="1.20.120.450">
    <property type="entry name" value="dinb family like domain"/>
    <property type="match status" value="1"/>
</dbReference>
<evidence type="ECO:0000313" key="1">
    <source>
        <dbReference type="EMBL" id="NOJ70232.1"/>
    </source>
</evidence>
<dbReference type="PIRSF" id="PIRSF031551">
    <property type="entry name" value="DUF1706"/>
    <property type="match status" value="1"/>
</dbReference>
<evidence type="ECO:0000313" key="2">
    <source>
        <dbReference type="Proteomes" id="UP000552038"/>
    </source>
</evidence>
<accession>A0AAP6ZZL2</accession>
<dbReference type="InterPro" id="IPR034660">
    <property type="entry name" value="DinB/YfiT-like"/>
</dbReference>
<dbReference type="RefSeq" id="WP_171415668.1">
    <property type="nucleotide sequence ID" value="NZ_JABFOR010000005.1"/>
</dbReference>
<dbReference type="Pfam" id="PF08020">
    <property type="entry name" value="DUF1706"/>
    <property type="match status" value="1"/>
</dbReference>
<dbReference type="PANTHER" id="PTHR40658:SF3">
    <property type="entry name" value="CLBS_DFSB FAMILY FOUR-HELIX BUNDLE PROTEIN"/>
    <property type="match status" value="1"/>
</dbReference>
<dbReference type="AlphaFoldDB" id="A0AAP6ZZL2"/>
<reference evidence="1 2" key="1">
    <citation type="submission" date="2020-05" db="EMBL/GenBank/DDBJ databases">
        <title>Whole genome sequencing and identification of novel metabolites from Paenibacillus alvei strain JR949.</title>
        <authorList>
            <person name="Rajendhran J."/>
            <person name="Sree Pranav P."/>
            <person name="Mahalakshmi B."/>
            <person name="Karthikeyan R."/>
        </authorList>
    </citation>
    <scope>NUCLEOTIDE SEQUENCE [LARGE SCALE GENOMIC DNA]</scope>
    <source>
        <strain evidence="1 2">JR949</strain>
    </source>
</reference>
<proteinExistence type="predicted"/>
<sequence>MTAIRYTSKAALIDEIHKRYGLLDKEYQDIEDHARDIRITGVDRTPAEILAYQLGWLNLVMEWDKQEQSGEIVQMPSPEYKWNQLGALYQSFYDASSPYSLTELRFQLKETVKQWIKWIDGCSEEELFTQGMRKWTGDKPNWPMARWIHINSVAPFTSFRTKIRKWKKSYRNPLIP</sequence>
<comment type="caution">
    <text evidence="1">The sequence shown here is derived from an EMBL/GenBank/DDBJ whole genome shotgun (WGS) entry which is preliminary data.</text>
</comment>
<protein>
    <submittedName>
        <fullName evidence="1">ClbS/DfsB family four-helix bundle protein</fullName>
    </submittedName>
</protein>
<dbReference type="InterPro" id="IPR012550">
    <property type="entry name" value="DUF1706"/>
</dbReference>
<dbReference type="Proteomes" id="UP000552038">
    <property type="component" value="Unassembled WGS sequence"/>
</dbReference>
<dbReference type="PANTHER" id="PTHR40658">
    <property type="match status" value="1"/>
</dbReference>
<dbReference type="EMBL" id="JABFOR010000005">
    <property type="protein sequence ID" value="NOJ70232.1"/>
    <property type="molecule type" value="Genomic_DNA"/>
</dbReference>
<organism evidence="1 2">
    <name type="scientific">Paenibacillus alvei</name>
    <name type="common">Bacillus alvei</name>
    <dbReference type="NCBI Taxonomy" id="44250"/>
    <lineage>
        <taxon>Bacteria</taxon>
        <taxon>Bacillati</taxon>
        <taxon>Bacillota</taxon>
        <taxon>Bacilli</taxon>
        <taxon>Bacillales</taxon>
        <taxon>Paenibacillaceae</taxon>
        <taxon>Paenibacillus</taxon>
    </lineage>
</organism>